<protein>
    <submittedName>
        <fullName evidence="3">Hydrolase</fullName>
    </submittedName>
</protein>
<keyword evidence="4" id="KW-1185">Reference proteome</keyword>
<dbReference type="GO" id="GO:0016788">
    <property type="term" value="F:hydrolase activity, acting on ester bonds"/>
    <property type="evidence" value="ECO:0007669"/>
    <property type="project" value="UniProtKB-ARBA"/>
</dbReference>
<dbReference type="Gene3D" id="2.60.120.260">
    <property type="entry name" value="Galactose-binding domain-like"/>
    <property type="match status" value="1"/>
</dbReference>
<reference evidence="4" key="1">
    <citation type="submission" date="2016-04" db="EMBL/GenBank/DDBJ databases">
        <title>Complete Genome Sequences of Twelve Strains of a Stable Defined Moderately Diverse Mouse Microbiota 2 (sDMDMm2).</title>
        <authorList>
            <person name="Uchimura Y."/>
            <person name="Wyss M."/>
            <person name="Brugiroux S."/>
            <person name="Limenitakis J.P."/>
            <person name="Stecher B."/>
            <person name="McCoy K.D."/>
            <person name="Macpherson A.J."/>
        </authorList>
    </citation>
    <scope>NUCLEOTIDE SEQUENCE [LARGE SCALE GENOMIC DNA]</scope>
    <source>
        <strain evidence="4">I48</strain>
    </source>
</reference>
<dbReference type="Gene3D" id="3.40.50.1110">
    <property type="entry name" value="SGNH hydrolase"/>
    <property type="match status" value="1"/>
</dbReference>
<name>A0A1C7H411_9BACE</name>
<dbReference type="AlphaFoldDB" id="A0A1C7H411"/>
<dbReference type="PANTHER" id="PTHR30383:SF29">
    <property type="entry name" value="SGNH HYDROLASE-TYPE ESTERASE DOMAIN-CONTAINING PROTEIN"/>
    <property type="match status" value="1"/>
</dbReference>
<evidence type="ECO:0000313" key="4">
    <source>
        <dbReference type="Proteomes" id="UP000092631"/>
    </source>
</evidence>
<evidence type="ECO:0000259" key="2">
    <source>
        <dbReference type="Pfam" id="PF14607"/>
    </source>
</evidence>
<dbReference type="InterPro" id="IPR051532">
    <property type="entry name" value="Ester_Hydrolysis_Enzymes"/>
</dbReference>
<dbReference type="GeneID" id="82189185"/>
<proteinExistence type="predicted"/>
<dbReference type="PANTHER" id="PTHR30383">
    <property type="entry name" value="THIOESTERASE 1/PROTEASE 1/LYSOPHOSPHOLIPASE L1"/>
    <property type="match status" value="1"/>
</dbReference>
<evidence type="ECO:0000259" key="1">
    <source>
        <dbReference type="Pfam" id="PF14606"/>
    </source>
</evidence>
<dbReference type="EMBL" id="CP015401">
    <property type="protein sequence ID" value="ANU59365.1"/>
    <property type="molecule type" value="Genomic_DNA"/>
</dbReference>
<dbReference type="OrthoDB" id="5624617at2"/>
<sequence>MRNLTRNVWICLGLIMFPLTTFGQQKNNFTYVPAQELLLVGKATTEGEYFHRVDTAKYCMMPPAAKKLFTNSAGLAISFTTDSPVIKAKWTVSGNYQLPNLTGIAQKGLDLYIKRDGKWQFAGVGMPGGVTTERVIVDNMGTEEKECLLYLPLYDELKSLEIGVSSDAHIRKGENPFKEKIVVYGSSILQGASASRPGMAYPARLSRSSGYNFINLGLSGNGKMEKEVAEMLADIDADAFILDCIPNPSPKEITDRTVDFVMTLREKHPDTPIIVIQTLIRETGNFNQKARENVKQQNEAVAEQVEVLRKKGVKNLYFIKEDRFLGTDHEGTVDGTHPNDLGFDRMLKKYKPAISKILKIKFKAEQ</sequence>
<dbReference type="InterPro" id="IPR036514">
    <property type="entry name" value="SGNH_hydro_sf"/>
</dbReference>
<gene>
    <name evidence="3" type="ORF">A4V03_18810</name>
</gene>
<evidence type="ECO:0000313" key="3">
    <source>
        <dbReference type="EMBL" id="ANU59365.1"/>
    </source>
</evidence>
<accession>A0A1C7H411</accession>
<dbReference type="InterPro" id="IPR013830">
    <property type="entry name" value="SGNH_hydro"/>
</dbReference>
<dbReference type="KEGG" id="bcae:A4V03_18810"/>
<dbReference type="Pfam" id="PF14607">
    <property type="entry name" value="GxDLY"/>
    <property type="match status" value="1"/>
</dbReference>
<feature type="domain" description="SGNH hydrolase-type esterase" evidence="1">
    <location>
        <begin position="179"/>
        <end position="354"/>
    </location>
</feature>
<dbReference type="Proteomes" id="UP000092631">
    <property type="component" value="Chromosome"/>
</dbReference>
<dbReference type="RefSeq" id="WP_065539994.1">
    <property type="nucleotide sequence ID" value="NZ_CAPDLJ010000016.1"/>
</dbReference>
<keyword evidence="3" id="KW-0378">Hydrolase</keyword>
<feature type="domain" description="SGNH hydrolase-type esterase N-terminal" evidence="2">
    <location>
        <begin position="31"/>
        <end position="170"/>
    </location>
</feature>
<dbReference type="Pfam" id="PF14606">
    <property type="entry name" value="Lipase_GDSL_3"/>
    <property type="match status" value="1"/>
</dbReference>
<organism evidence="3 4">
    <name type="scientific">Bacteroides caecimuris</name>
    <dbReference type="NCBI Taxonomy" id="1796613"/>
    <lineage>
        <taxon>Bacteria</taxon>
        <taxon>Pseudomonadati</taxon>
        <taxon>Bacteroidota</taxon>
        <taxon>Bacteroidia</taxon>
        <taxon>Bacteroidales</taxon>
        <taxon>Bacteroidaceae</taxon>
        <taxon>Bacteroides</taxon>
    </lineage>
</organism>
<dbReference type="InterPro" id="IPR032740">
    <property type="entry name" value="GxDLY"/>
</dbReference>
<dbReference type="SUPFAM" id="SSF52266">
    <property type="entry name" value="SGNH hydrolase"/>
    <property type="match status" value="1"/>
</dbReference>